<dbReference type="RefSeq" id="WP_378139514.1">
    <property type="nucleotide sequence ID" value="NZ_JBHSEF010000009.1"/>
</dbReference>
<gene>
    <name evidence="2" type="ORF">ACFO0S_01695</name>
</gene>
<name>A0ABV8USI7_9BACL</name>
<feature type="transmembrane region" description="Helical" evidence="1">
    <location>
        <begin position="46"/>
        <end position="67"/>
    </location>
</feature>
<proteinExistence type="predicted"/>
<sequence length="68" mass="7861">MSVVIVSLRILVLIVSIFIVWGNIRVYKIFEKEVLTEKEYNGVRKLLKVLIVALWVNLVVGVFLIFIT</sequence>
<reference evidence="3" key="1">
    <citation type="journal article" date="2019" name="Int. J. Syst. Evol. Microbiol.">
        <title>The Global Catalogue of Microorganisms (GCM) 10K type strain sequencing project: providing services to taxonomists for standard genome sequencing and annotation.</title>
        <authorList>
            <consortium name="The Broad Institute Genomics Platform"/>
            <consortium name="The Broad Institute Genome Sequencing Center for Infectious Disease"/>
            <person name="Wu L."/>
            <person name="Ma J."/>
        </authorList>
    </citation>
    <scope>NUCLEOTIDE SEQUENCE [LARGE SCALE GENOMIC DNA]</scope>
    <source>
        <strain evidence="3">CCUG 50353</strain>
    </source>
</reference>
<dbReference type="EMBL" id="JBHSEF010000009">
    <property type="protein sequence ID" value="MFC4353778.1"/>
    <property type="molecule type" value="Genomic_DNA"/>
</dbReference>
<organism evidence="2 3">
    <name type="scientific">Chryseomicrobium palamuruense</name>
    <dbReference type="NCBI Taxonomy" id="682973"/>
    <lineage>
        <taxon>Bacteria</taxon>
        <taxon>Bacillati</taxon>
        <taxon>Bacillota</taxon>
        <taxon>Bacilli</taxon>
        <taxon>Bacillales</taxon>
        <taxon>Caryophanaceae</taxon>
        <taxon>Chryseomicrobium</taxon>
    </lineage>
</organism>
<keyword evidence="1" id="KW-0472">Membrane</keyword>
<keyword evidence="1" id="KW-1133">Transmembrane helix</keyword>
<evidence type="ECO:0000256" key="1">
    <source>
        <dbReference type="SAM" id="Phobius"/>
    </source>
</evidence>
<dbReference type="Proteomes" id="UP001595733">
    <property type="component" value="Unassembled WGS sequence"/>
</dbReference>
<keyword evidence="3" id="KW-1185">Reference proteome</keyword>
<evidence type="ECO:0000313" key="2">
    <source>
        <dbReference type="EMBL" id="MFC4353778.1"/>
    </source>
</evidence>
<evidence type="ECO:0000313" key="3">
    <source>
        <dbReference type="Proteomes" id="UP001595733"/>
    </source>
</evidence>
<feature type="transmembrane region" description="Helical" evidence="1">
    <location>
        <begin position="6"/>
        <end position="26"/>
    </location>
</feature>
<accession>A0ABV8USI7</accession>
<protein>
    <recommendedName>
        <fullName evidence="4">DUF3784 domain-containing protein</fullName>
    </recommendedName>
</protein>
<comment type="caution">
    <text evidence="2">The sequence shown here is derived from an EMBL/GenBank/DDBJ whole genome shotgun (WGS) entry which is preliminary data.</text>
</comment>
<keyword evidence="1" id="KW-0812">Transmembrane</keyword>
<evidence type="ECO:0008006" key="4">
    <source>
        <dbReference type="Google" id="ProtNLM"/>
    </source>
</evidence>